<dbReference type="PANTHER" id="PTHR21660:SF1">
    <property type="entry name" value="ACYL-COENZYME A THIOESTERASE 13"/>
    <property type="match status" value="1"/>
</dbReference>
<keyword evidence="2" id="KW-0378">Hydrolase</keyword>
<evidence type="ECO:0000313" key="4">
    <source>
        <dbReference type="EMBL" id="AUH65697.1"/>
    </source>
</evidence>
<dbReference type="OrthoDB" id="3477511at2"/>
<dbReference type="KEGG" id="pzh:CX676_17335"/>
<gene>
    <name evidence="4" type="ORF">CX676_17335</name>
</gene>
<organism evidence="4 5">
    <name type="scientific">Paracoccus zhejiangensis</name>
    <dbReference type="NCBI Taxonomy" id="1077935"/>
    <lineage>
        <taxon>Bacteria</taxon>
        <taxon>Pseudomonadati</taxon>
        <taxon>Pseudomonadota</taxon>
        <taxon>Alphaproteobacteria</taxon>
        <taxon>Rhodobacterales</taxon>
        <taxon>Paracoccaceae</taxon>
        <taxon>Paracoccus</taxon>
    </lineage>
</organism>
<keyword evidence="5" id="KW-1185">Reference proteome</keyword>
<evidence type="ECO:0000256" key="1">
    <source>
        <dbReference type="ARBA" id="ARBA00008324"/>
    </source>
</evidence>
<evidence type="ECO:0000313" key="5">
    <source>
        <dbReference type="Proteomes" id="UP000234530"/>
    </source>
</evidence>
<dbReference type="GO" id="GO:0047617">
    <property type="term" value="F:fatty acyl-CoA hydrolase activity"/>
    <property type="evidence" value="ECO:0007669"/>
    <property type="project" value="InterPro"/>
</dbReference>
<protein>
    <submittedName>
        <fullName evidence="4">PaaI family thioesterase</fullName>
    </submittedName>
</protein>
<proteinExistence type="inferred from homology"/>
<dbReference type="Gene3D" id="3.10.129.10">
    <property type="entry name" value="Hotdog Thioesterase"/>
    <property type="match status" value="1"/>
</dbReference>
<dbReference type="PANTHER" id="PTHR21660">
    <property type="entry name" value="THIOESTERASE SUPERFAMILY MEMBER-RELATED"/>
    <property type="match status" value="1"/>
</dbReference>
<dbReference type="InterPro" id="IPR029069">
    <property type="entry name" value="HotDog_dom_sf"/>
</dbReference>
<dbReference type="RefSeq" id="WP_101753670.1">
    <property type="nucleotide sequence ID" value="NZ_CP025430.1"/>
</dbReference>
<dbReference type="InterPro" id="IPR039298">
    <property type="entry name" value="ACOT13"/>
</dbReference>
<comment type="similarity">
    <text evidence="1">Belongs to the thioesterase PaaI family.</text>
</comment>
<name>A0A2H5F2E2_9RHOB</name>
<dbReference type="CDD" id="cd03443">
    <property type="entry name" value="PaaI_thioesterase"/>
    <property type="match status" value="1"/>
</dbReference>
<dbReference type="AlphaFoldDB" id="A0A2H5F2E2"/>
<accession>A0A2H5F2E2</accession>
<sequence>MQDGIIRDETGAQTLIGYVLDVGQGDGRARCHLEIGPQHLNRQDGLHGGIAMSVLDNALGATASLSVDDTGRQPFTTLSLTVSFLAPGRPGRAVAEGWITGGGRKTLFLEGTLTHEDGTVIARAQGVFKKSEKGPK</sequence>
<dbReference type="Proteomes" id="UP000234530">
    <property type="component" value="Chromosome"/>
</dbReference>
<dbReference type="NCBIfam" id="TIGR00369">
    <property type="entry name" value="unchar_dom_1"/>
    <property type="match status" value="1"/>
</dbReference>
<reference evidence="4 5" key="1">
    <citation type="journal article" date="2013" name="Antonie Van Leeuwenhoek">
        <title>Paracoccus zhejiangensis sp. nov., isolated from activated sludge in wastewater-treatment system.</title>
        <authorList>
            <person name="Wu Z.G."/>
            <person name="Zhang D.F."/>
            <person name="Liu Y.L."/>
            <person name="Wang F."/>
            <person name="Jiang X."/>
            <person name="Li C."/>
            <person name="Li S.P."/>
            <person name="Hong Q."/>
            <person name="Li W.J."/>
        </authorList>
    </citation>
    <scope>NUCLEOTIDE SEQUENCE [LARGE SCALE GENOMIC DNA]</scope>
    <source>
        <strain evidence="4 5">J6</strain>
    </source>
</reference>
<dbReference type="EMBL" id="CP025430">
    <property type="protein sequence ID" value="AUH65697.1"/>
    <property type="molecule type" value="Genomic_DNA"/>
</dbReference>
<evidence type="ECO:0000259" key="3">
    <source>
        <dbReference type="Pfam" id="PF03061"/>
    </source>
</evidence>
<dbReference type="InterPro" id="IPR003736">
    <property type="entry name" value="PAAI_dom"/>
</dbReference>
<dbReference type="InterPro" id="IPR006683">
    <property type="entry name" value="Thioestr_dom"/>
</dbReference>
<evidence type="ECO:0000256" key="2">
    <source>
        <dbReference type="ARBA" id="ARBA00022801"/>
    </source>
</evidence>
<dbReference type="SUPFAM" id="SSF54637">
    <property type="entry name" value="Thioesterase/thiol ester dehydrase-isomerase"/>
    <property type="match status" value="1"/>
</dbReference>
<dbReference type="Pfam" id="PF03061">
    <property type="entry name" value="4HBT"/>
    <property type="match status" value="1"/>
</dbReference>
<feature type="domain" description="Thioesterase" evidence="3">
    <location>
        <begin position="46"/>
        <end position="121"/>
    </location>
</feature>